<comment type="caution">
    <text evidence="1">The sequence shown here is derived from an EMBL/GenBank/DDBJ whole genome shotgun (WGS) entry which is preliminary data.</text>
</comment>
<organism evidence="1 2">
    <name type="scientific">Hibiscus sabdariffa</name>
    <name type="common">roselle</name>
    <dbReference type="NCBI Taxonomy" id="183260"/>
    <lineage>
        <taxon>Eukaryota</taxon>
        <taxon>Viridiplantae</taxon>
        <taxon>Streptophyta</taxon>
        <taxon>Embryophyta</taxon>
        <taxon>Tracheophyta</taxon>
        <taxon>Spermatophyta</taxon>
        <taxon>Magnoliopsida</taxon>
        <taxon>eudicotyledons</taxon>
        <taxon>Gunneridae</taxon>
        <taxon>Pentapetalae</taxon>
        <taxon>rosids</taxon>
        <taxon>malvids</taxon>
        <taxon>Malvales</taxon>
        <taxon>Malvaceae</taxon>
        <taxon>Malvoideae</taxon>
        <taxon>Hibiscus</taxon>
    </lineage>
</organism>
<evidence type="ECO:0000313" key="2">
    <source>
        <dbReference type="Proteomes" id="UP001472677"/>
    </source>
</evidence>
<dbReference type="EMBL" id="JBBPBM010000016">
    <property type="protein sequence ID" value="KAK8557621.1"/>
    <property type="molecule type" value="Genomic_DNA"/>
</dbReference>
<dbReference type="Proteomes" id="UP001472677">
    <property type="component" value="Unassembled WGS sequence"/>
</dbReference>
<protein>
    <submittedName>
        <fullName evidence="1">Uncharacterized protein</fullName>
    </submittedName>
</protein>
<proteinExistence type="predicted"/>
<reference evidence="1 2" key="1">
    <citation type="journal article" date="2024" name="G3 (Bethesda)">
        <title>Genome assembly of Hibiscus sabdariffa L. provides insights into metabolisms of medicinal natural products.</title>
        <authorList>
            <person name="Kim T."/>
        </authorList>
    </citation>
    <scope>NUCLEOTIDE SEQUENCE [LARGE SCALE GENOMIC DNA]</scope>
    <source>
        <strain evidence="1">TK-2024</strain>
        <tissue evidence="1">Old leaves</tissue>
    </source>
</reference>
<name>A0ABR2EDF9_9ROSI</name>
<sequence length="236" mass="25766">MGETYNRLRSILERCDPHVCITRMNTRCPVASDLECPTWISSTLSCIGPCRLADGPTDTLIVYASTAATMQTFGRAEAVQFNYGKYIKLLNVLKDIKAETTPFDHANLTGSYFPTIEIESTNNCFTLYGIVHSSHYENEDAVRIALLSNPFGVTPFEKVGMTIGHCDDEGVVNAVAEAAAPPDIPAGQNVDSVGRPCGVNFRVNYHGIQPAIASTENVQAQARGVYIVGRGIQRRY</sequence>
<keyword evidence="2" id="KW-1185">Reference proteome</keyword>
<gene>
    <name evidence="1" type="ORF">V6N12_009850</name>
</gene>
<accession>A0ABR2EDF9</accession>
<evidence type="ECO:0000313" key="1">
    <source>
        <dbReference type="EMBL" id="KAK8557621.1"/>
    </source>
</evidence>